<evidence type="ECO:0000256" key="3">
    <source>
        <dbReference type="PROSITE-ProRule" id="PRU10141"/>
    </source>
</evidence>
<evidence type="ECO:0000256" key="1">
    <source>
        <dbReference type="ARBA" id="ARBA00022741"/>
    </source>
</evidence>
<protein>
    <recommendedName>
        <fullName evidence="5">Protein kinase domain-containing protein</fullName>
    </recommendedName>
</protein>
<evidence type="ECO:0000256" key="2">
    <source>
        <dbReference type="ARBA" id="ARBA00022840"/>
    </source>
</evidence>
<keyword evidence="7" id="KW-1185">Reference proteome</keyword>
<dbReference type="SMART" id="SM00220">
    <property type="entry name" value="S_TKc"/>
    <property type="match status" value="1"/>
</dbReference>
<reference evidence="6" key="1">
    <citation type="submission" date="2021-01" db="EMBL/GenBank/DDBJ databases">
        <authorList>
            <consortium name="Genoscope - CEA"/>
            <person name="William W."/>
        </authorList>
    </citation>
    <scope>NUCLEOTIDE SEQUENCE</scope>
</reference>
<gene>
    <name evidence="6" type="ORF">PSON_ATCC_30995.1.T0740008</name>
</gene>
<keyword evidence="4" id="KW-0808">Transferase</keyword>
<dbReference type="Pfam" id="PF00069">
    <property type="entry name" value="Pkinase"/>
    <property type="match status" value="1"/>
</dbReference>
<dbReference type="PANTHER" id="PTHR24347">
    <property type="entry name" value="SERINE/THREONINE-PROTEIN KINASE"/>
    <property type="match status" value="1"/>
</dbReference>
<name>A0A8S1PB75_9CILI</name>
<accession>A0A8S1PB75</accession>
<dbReference type="GO" id="GO:0005524">
    <property type="term" value="F:ATP binding"/>
    <property type="evidence" value="ECO:0007669"/>
    <property type="project" value="UniProtKB-UniRule"/>
</dbReference>
<keyword evidence="2 3" id="KW-0067">ATP-binding</keyword>
<comment type="caution">
    <text evidence="6">The sequence shown here is derived from an EMBL/GenBank/DDBJ whole genome shotgun (WGS) entry which is preliminary data.</text>
</comment>
<dbReference type="PROSITE" id="PS50011">
    <property type="entry name" value="PROTEIN_KINASE_DOM"/>
    <property type="match status" value="1"/>
</dbReference>
<dbReference type="AlphaFoldDB" id="A0A8S1PB75"/>
<keyword evidence="4" id="KW-0723">Serine/threonine-protein kinase</keyword>
<dbReference type="InterPro" id="IPR017441">
    <property type="entry name" value="Protein_kinase_ATP_BS"/>
</dbReference>
<dbReference type="InterPro" id="IPR008271">
    <property type="entry name" value="Ser/Thr_kinase_AS"/>
</dbReference>
<evidence type="ECO:0000259" key="5">
    <source>
        <dbReference type="PROSITE" id="PS50011"/>
    </source>
</evidence>
<dbReference type="OrthoDB" id="6513151at2759"/>
<dbReference type="EMBL" id="CAJJDN010000074">
    <property type="protein sequence ID" value="CAD8100396.1"/>
    <property type="molecule type" value="Genomic_DNA"/>
</dbReference>
<evidence type="ECO:0000313" key="6">
    <source>
        <dbReference type="EMBL" id="CAD8100396.1"/>
    </source>
</evidence>
<feature type="domain" description="Protein kinase" evidence="5">
    <location>
        <begin position="67"/>
        <end position="328"/>
    </location>
</feature>
<proteinExistence type="inferred from homology"/>
<keyword evidence="4" id="KW-0418">Kinase</keyword>
<dbReference type="PROSITE" id="PS00108">
    <property type="entry name" value="PROTEIN_KINASE_ST"/>
    <property type="match status" value="1"/>
</dbReference>
<dbReference type="Proteomes" id="UP000692954">
    <property type="component" value="Unassembled WGS sequence"/>
</dbReference>
<dbReference type="PROSITE" id="PS00107">
    <property type="entry name" value="PROTEIN_KINASE_ATP"/>
    <property type="match status" value="1"/>
</dbReference>
<organism evidence="6 7">
    <name type="scientific">Paramecium sonneborni</name>
    <dbReference type="NCBI Taxonomy" id="65129"/>
    <lineage>
        <taxon>Eukaryota</taxon>
        <taxon>Sar</taxon>
        <taxon>Alveolata</taxon>
        <taxon>Ciliophora</taxon>
        <taxon>Intramacronucleata</taxon>
        <taxon>Oligohymenophorea</taxon>
        <taxon>Peniculida</taxon>
        <taxon>Parameciidae</taxon>
        <taxon>Paramecium</taxon>
    </lineage>
</organism>
<evidence type="ECO:0000313" key="7">
    <source>
        <dbReference type="Proteomes" id="UP000692954"/>
    </source>
</evidence>
<comment type="similarity">
    <text evidence="4">Belongs to the protein kinase superfamily.</text>
</comment>
<keyword evidence="1 3" id="KW-0547">Nucleotide-binding</keyword>
<evidence type="ECO:0000256" key="4">
    <source>
        <dbReference type="RuleBase" id="RU000304"/>
    </source>
</evidence>
<dbReference type="InterPro" id="IPR000719">
    <property type="entry name" value="Prot_kinase_dom"/>
</dbReference>
<dbReference type="GO" id="GO:0004674">
    <property type="term" value="F:protein serine/threonine kinase activity"/>
    <property type="evidence" value="ECO:0007669"/>
    <property type="project" value="UniProtKB-KW"/>
</dbReference>
<sequence>MDKKANLLRLHDRVKKELFVQNNEEGQIQKLSPQILEYVQCSSHGELMEETFQITIDQRNRKFQDDYKIGKILGEGAHSVVRQCWQIQNPDETYAVKITRNGDPEIMGIMKQTFLNTLKLNNPLIVRTYKLYIDTNTECSYLVMEYLPYPSLLELLKQNTLTYDDKLSIIRQCLEAIQYLHRMGLCHRDLKPDNILIDQDNSTIKIIDFGVSKRFIITQQRDIQIQLLWTITGNINYQAPELWNGSGYNELIDIWAIGVIAYQMLCNRLPIIIENRIEFNDIEIQQQSFLSTEFKSLDLLSQDLLKRLLSFNPNKRINASQALVHPLLYQKYSISQLQFMKLNSKQYTKDDMLLNNKVQINAHSSQAIKYLQQSQEDYQNVKHDFKNKCFIDAIHQTDKDTSQQMRNRSIHFQQSINSLCQSISTKPDEVKEFFDIVQKCDSNSSLDSLDERIKASSSPPNGLDIIKEEDADTPLFMNKIKQQQQEFLIE</sequence>
<feature type="binding site" evidence="3">
    <location>
        <position position="97"/>
    </location>
    <ligand>
        <name>ATP</name>
        <dbReference type="ChEBI" id="CHEBI:30616"/>
    </ligand>
</feature>